<dbReference type="InterPro" id="IPR004480">
    <property type="entry name" value="Monothiol_GRX-rel"/>
</dbReference>
<dbReference type="FunFam" id="3.40.30.10:FF:000005">
    <property type="entry name" value="Glutaredoxin 5"/>
    <property type="match status" value="1"/>
</dbReference>
<dbReference type="Proteomes" id="UP000676649">
    <property type="component" value="Chromosome"/>
</dbReference>
<organism evidence="10 11">
    <name type="scientific">Methylomonas paludis</name>
    <dbReference type="NCBI Taxonomy" id="1173101"/>
    <lineage>
        <taxon>Bacteria</taxon>
        <taxon>Pseudomonadati</taxon>
        <taxon>Pseudomonadota</taxon>
        <taxon>Gammaproteobacteria</taxon>
        <taxon>Methylococcales</taxon>
        <taxon>Methylococcaceae</taxon>
        <taxon>Methylomonas</taxon>
    </lineage>
</organism>
<dbReference type="PANTHER" id="PTHR10293">
    <property type="entry name" value="GLUTAREDOXIN FAMILY MEMBER"/>
    <property type="match status" value="1"/>
</dbReference>
<evidence type="ECO:0000256" key="3">
    <source>
        <dbReference type="ARBA" id="ARBA00022723"/>
    </source>
</evidence>
<dbReference type="EMBL" id="CP073754">
    <property type="protein sequence ID" value="QWF69506.1"/>
    <property type="molecule type" value="Genomic_DNA"/>
</dbReference>
<keyword evidence="4 8" id="KW-0408">Iron</keyword>
<dbReference type="GO" id="GO:0046872">
    <property type="term" value="F:metal ion binding"/>
    <property type="evidence" value="ECO:0007669"/>
    <property type="project" value="UniProtKB-KW"/>
</dbReference>
<dbReference type="AlphaFoldDB" id="A0A975MLF5"/>
<evidence type="ECO:0000259" key="9">
    <source>
        <dbReference type="Pfam" id="PF00462"/>
    </source>
</evidence>
<dbReference type="SUPFAM" id="SSF52833">
    <property type="entry name" value="Thioredoxin-like"/>
    <property type="match status" value="1"/>
</dbReference>
<name>A0A975MLF5_9GAMM</name>
<evidence type="ECO:0000313" key="11">
    <source>
        <dbReference type="Proteomes" id="UP000676649"/>
    </source>
</evidence>
<evidence type="ECO:0000256" key="2">
    <source>
        <dbReference type="ARBA" id="ARBA00022714"/>
    </source>
</evidence>
<feature type="domain" description="Glutaredoxin" evidence="9">
    <location>
        <begin position="16"/>
        <end position="80"/>
    </location>
</feature>
<dbReference type="GO" id="GO:0015036">
    <property type="term" value="F:disulfide oxidoreductase activity"/>
    <property type="evidence" value="ECO:0007669"/>
    <property type="project" value="InterPro"/>
</dbReference>
<feature type="binding site" evidence="8">
    <location>
        <position position="29"/>
    </location>
    <ligand>
        <name>[2Fe-2S] cluster</name>
        <dbReference type="ChEBI" id="CHEBI:190135"/>
        <note>ligand shared between dimeric partners</note>
    </ligand>
</feature>
<dbReference type="Pfam" id="PF00462">
    <property type="entry name" value="Glutaredoxin"/>
    <property type="match status" value="1"/>
</dbReference>
<dbReference type="Gene3D" id="3.40.30.10">
    <property type="entry name" value="Glutaredoxin"/>
    <property type="match status" value="1"/>
</dbReference>
<evidence type="ECO:0000313" key="10">
    <source>
        <dbReference type="EMBL" id="QWF69506.1"/>
    </source>
</evidence>
<dbReference type="InterPro" id="IPR036249">
    <property type="entry name" value="Thioredoxin-like_sf"/>
</dbReference>
<keyword evidence="11" id="KW-1185">Reference proteome</keyword>
<evidence type="ECO:0000256" key="1">
    <source>
        <dbReference type="ARBA" id="ARBA00009630"/>
    </source>
</evidence>
<dbReference type="RefSeq" id="WP_215579597.1">
    <property type="nucleotide sequence ID" value="NZ_CP073754.1"/>
</dbReference>
<gene>
    <name evidence="10" type="primary">grxD</name>
    <name evidence="10" type="ORF">KEF85_08930</name>
</gene>
<evidence type="ECO:0000256" key="7">
    <source>
        <dbReference type="PIRNR" id="PIRNR005894"/>
    </source>
</evidence>
<reference evidence="10" key="1">
    <citation type="submission" date="2021-04" db="EMBL/GenBank/DDBJ databases">
        <title>Draft genome sequence data of methanotrophic Methylovulum sp. strain S1L and Methylomonas sp. strain S2AM isolated from boreal lake water columns.</title>
        <authorList>
            <person name="Rissanen A.J."/>
            <person name="Mangayil R."/>
            <person name="Svenning M.M."/>
            <person name="Khanongnuch R."/>
        </authorList>
    </citation>
    <scope>NUCLEOTIDE SEQUENCE</scope>
    <source>
        <strain evidence="10">S2AM</strain>
    </source>
</reference>
<dbReference type="NCBIfam" id="TIGR00365">
    <property type="entry name" value="Grx4 family monothiol glutaredoxin"/>
    <property type="match status" value="1"/>
</dbReference>
<dbReference type="GO" id="GO:0051537">
    <property type="term" value="F:2 iron, 2 sulfur cluster binding"/>
    <property type="evidence" value="ECO:0007669"/>
    <property type="project" value="UniProtKB-KW"/>
</dbReference>
<comment type="similarity">
    <text evidence="1 7">Belongs to the glutaredoxin family. Monothiol subfamily.</text>
</comment>
<dbReference type="CDD" id="cd03028">
    <property type="entry name" value="GRX_PICOT_like"/>
    <property type="match status" value="1"/>
</dbReference>
<dbReference type="InterPro" id="IPR014434">
    <property type="entry name" value="Monothiol_GRX"/>
</dbReference>
<evidence type="ECO:0000256" key="5">
    <source>
        <dbReference type="ARBA" id="ARBA00023014"/>
    </source>
</evidence>
<evidence type="ECO:0000256" key="8">
    <source>
        <dbReference type="PIRSR" id="PIRSR005894-2"/>
    </source>
</evidence>
<keyword evidence="3 8" id="KW-0479">Metal-binding</keyword>
<proteinExistence type="inferred from homology"/>
<protein>
    <recommendedName>
        <fullName evidence="7">Glutaredoxin</fullName>
    </recommendedName>
</protein>
<keyword evidence="5 8" id="KW-0411">Iron-sulfur</keyword>
<dbReference type="InterPro" id="IPR033658">
    <property type="entry name" value="GRX_PICOT-like"/>
</dbReference>
<dbReference type="PROSITE" id="PS51354">
    <property type="entry name" value="GLUTAREDOXIN_2"/>
    <property type="match status" value="1"/>
</dbReference>
<dbReference type="KEGG" id="mpad:KEF85_08930"/>
<evidence type="ECO:0000256" key="4">
    <source>
        <dbReference type="ARBA" id="ARBA00023004"/>
    </source>
</evidence>
<dbReference type="PIRSF" id="PIRSF005894">
    <property type="entry name" value="Monothiol_GRX"/>
    <property type="match status" value="1"/>
</dbReference>
<keyword evidence="6" id="KW-0676">Redox-active center</keyword>
<accession>A0A975MLF5</accession>
<keyword evidence="2 8" id="KW-0001">2Fe-2S</keyword>
<evidence type="ECO:0000256" key="6">
    <source>
        <dbReference type="ARBA" id="ARBA00023284"/>
    </source>
</evidence>
<sequence>MSAIEKIQDQLSRNNVVLYMKGTPDFPQCGFSGRVVQLLQASNARYAYVNILEDAELRETLKQYSNWPTYPQLYVKGELIGGCDIISDLYSKGELQALVAAETV</sequence>
<dbReference type="InterPro" id="IPR002109">
    <property type="entry name" value="Glutaredoxin"/>
</dbReference>
<dbReference type="PANTHER" id="PTHR10293:SF72">
    <property type="entry name" value="MONOTHIOL GLUTAREDOXIN-S14, CHLOROPLASTIC"/>
    <property type="match status" value="1"/>
</dbReference>